<evidence type="ECO:0000256" key="1">
    <source>
        <dbReference type="SAM" id="MobiDB-lite"/>
    </source>
</evidence>
<reference evidence="2 3" key="1">
    <citation type="submission" date="2015-01" db="EMBL/GenBank/DDBJ databases">
        <title>Evolution of Trichinella species and genotypes.</title>
        <authorList>
            <person name="Korhonen P.K."/>
            <person name="Edoardo P."/>
            <person name="Giuseppe L.R."/>
            <person name="Gasser R.B."/>
        </authorList>
    </citation>
    <scope>NUCLEOTIDE SEQUENCE [LARGE SCALE GENOMIC DNA]</scope>
    <source>
        <strain evidence="2">ISS13</strain>
    </source>
</reference>
<dbReference type="AlphaFoldDB" id="A0A0V1EP48"/>
<organism evidence="2 3">
    <name type="scientific">Trichinella pseudospiralis</name>
    <name type="common">Parasitic roundworm</name>
    <dbReference type="NCBI Taxonomy" id="6337"/>
    <lineage>
        <taxon>Eukaryota</taxon>
        <taxon>Metazoa</taxon>
        <taxon>Ecdysozoa</taxon>
        <taxon>Nematoda</taxon>
        <taxon>Enoplea</taxon>
        <taxon>Dorylaimia</taxon>
        <taxon>Trichinellida</taxon>
        <taxon>Trichinellidae</taxon>
        <taxon>Trichinella</taxon>
    </lineage>
</organism>
<gene>
    <name evidence="2" type="ORF">T4A_11427</name>
</gene>
<evidence type="ECO:0000313" key="3">
    <source>
        <dbReference type="Proteomes" id="UP000054632"/>
    </source>
</evidence>
<feature type="compositionally biased region" description="Gly residues" evidence="1">
    <location>
        <begin position="44"/>
        <end position="70"/>
    </location>
</feature>
<dbReference type="EMBL" id="JYDR01000017">
    <property type="protein sequence ID" value="KRY75548.1"/>
    <property type="molecule type" value="Genomic_DNA"/>
</dbReference>
<accession>A0A0V1EP48</accession>
<protein>
    <submittedName>
        <fullName evidence="2">Uncharacterized protein</fullName>
    </submittedName>
</protein>
<dbReference type="Proteomes" id="UP000054632">
    <property type="component" value="Unassembled WGS sequence"/>
</dbReference>
<name>A0A0V1EP48_TRIPS</name>
<feature type="region of interest" description="Disordered" evidence="1">
    <location>
        <begin position="43"/>
        <end position="77"/>
    </location>
</feature>
<evidence type="ECO:0000313" key="2">
    <source>
        <dbReference type="EMBL" id="KRY75548.1"/>
    </source>
</evidence>
<sequence>MARLVWKIFASRKEEKMLNCSTETYAHQKRSIGSCVNSRLELQRGGGGGGGGGGGRGGGGDGGGGGCGGGDDGDSGDEILLVKQSTLAMIDPQENVQTAGDLVAQNDRRLRVIKSDCSL</sequence>
<proteinExistence type="predicted"/>
<comment type="caution">
    <text evidence="2">The sequence shown here is derived from an EMBL/GenBank/DDBJ whole genome shotgun (WGS) entry which is preliminary data.</text>
</comment>